<evidence type="ECO:0000313" key="2">
    <source>
        <dbReference type="EMBL" id="GCF10958.1"/>
    </source>
</evidence>
<evidence type="ECO:0000313" key="3">
    <source>
        <dbReference type="Proteomes" id="UP000322530"/>
    </source>
</evidence>
<name>A0A5A5TID3_9CHLR</name>
<evidence type="ECO:0000256" key="1">
    <source>
        <dbReference type="SAM" id="MobiDB-lite"/>
    </source>
</evidence>
<dbReference type="RefSeq" id="WP_149403810.1">
    <property type="nucleotide sequence ID" value="NZ_BIXY01000088.1"/>
</dbReference>
<dbReference type="Proteomes" id="UP000322530">
    <property type="component" value="Unassembled WGS sequence"/>
</dbReference>
<keyword evidence="3" id="KW-1185">Reference proteome</keyword>
<reference evidence="2 3" key="1">
    <citation type="submission" date="2019-01" db="EMBL/GenBank/DDBJ databases">
        <title>Draft genome sequence of Dictyobacter sp. Uno17.</title>
        <authorList>
            <person name="Wang C.M."/>
            <person name="Zheng Y."/>
            <person name="Sakai Y."/>
            <person name="Abe K."/>
            <person name="Yokota A."/>
            <person name="Yabe S."/>
        </authorList>
    </citation>
    <scope>NUCLEOTIDE SEQUENCE [LARGE SCALE GENOMIC DNA]</scope>
    <source>
        <strain evidence="2 3">Uno17</strain>
    </source>
</reference>
<dbReference type="Gene3D" id="1.10.10.10">
    <property type="entry name" value="Winged helix-like DNA-binding domain superfamily/Winged helix DNA-binding domain"/>
    <property type="match status" value="1"/>
</dbReference>
<feature type="compositionally biased region" description="Low complexity" evidence="1">
    <location>
        <begin position="384"/>
        <end position="393"/>
    </location>
</feature>
<dbReference type="EMBL" id="BIXY01000088">
    <property type="protein sequence ID" value="GCF10958.1"/>
    <property type="molecule type" value="Genomic_DNA"/>
</dbReference>
<proteinExistence type="predicted"/>
<accession>A0A5A5TID3</accession>
<feature type="compositionally biased region" description="Polar residues" evidence="1">
    <location>
        <begin position="394"/>
        <end position="403"/>
    </location>
</feature>
<gene>
    <name evidence="2" type="ORF">KDI_45220</name>
</gene>
<dbReference type="OrthoDB" id="9842810at2"/>
<feature type="region of interest" description="Disordered" evidence="1">
    <location>
        <begin position="384"/>
        <end position="404"/>
    </location>
</feature>
<protein>
    <submittedName>
        <fullName evidence="2">Uncharacterized protein</fullName>
    </submittedName>
</protein>
<dbReference type="AlphaFoldDB" id="A0A5A5TID3"/>
<sequence>MNSIIPFVSLKSMMNHGQRCIRDWFSCYGEAVLMPGMVALPYAIEIFYPQTPITEWEMGVVRMILFNNQYAEPLACLSIDVFCDRFHLGGRQIQRKLKVMENKGLLKITPYYSEDGKKTPYKLYDCYPFLKLIADLVIQDMKRHKELAKQKVQLAAEHALSNVSNMTEMSGATSPSTMTEMSGATEMSHPNGIPIITEMSPATYPPLSGATNLSPVTEMSAATHLSQQNGSFNVTEMSAATHLSQQNGSFNVTEMSAAIHLSTGGSVSNQVPCELEQRIPELATLSRTEMSQIAADGNEYSKNSNSNIINNTSIINNIYTSNSNNTNKKKLKENDGYECIPAVCPEGSIATNQCVEDNAPETSSMFDKKQASFEQWVQDAVEQANAESEQAEQVTASSQSGQQAKAVREASPRIEQMLEIESSNEQPAKICKMGSLAETALQRISRDLNDVWPRSSLTQANKLYQQLMQINQVEDRHTLSDPDQFFADMMELICVKLSGIKIMRVNAHGQSNGMPLFFKTLRQEVESEVQRVQDMREKVERTTAASERYHARQARTWGPDSLGAKMASEHHISLTESHAISQEIAAIPLSPEQILSEGRRLNVEYLEDYADAMLDGTIKPYQREMIESGVRLSLYYEKLDGYAYKAGY</sequence>
<comment type="caution">
    <text evidence="2">The sequence shown here is derived from an EMBL/GenBank/DDBJ whole genome shotgun (WGS) entry which is preliminary data.</text>
</comment>
<dbReference type="InterPro" id="IPR036388">
    <property type="entry name" value="WH-like_DNA-bd_sf"/>
</dbReference>
<organism evidence="2 3">
    <name type="scientific">Dictyobacter arantiisoli</name>
    <dbReference type="NCBI Taxonomy" id="2014874"/>
    <lineage>
        <taxon>Bacteria</taxon>
        <taxon>Bacillati</taxon>
        <taxon>Chloroflexota</taxon>
        <taxon>Ktedonobacteria</taxon>
        <taxon>Ktedonobacterales</taxon>
        <taxon>Dictyobacteraceae</taxon>
        <taxon>Dictyobacter</taxon>
    </lineage>
</organism>